<gene>
    <name evidence="1" type="ORF">SAMN06297397_0575</name>
</gene>
<name>A0AC61PIE9_9FIRM</name>
<dbReference type="EMBL" id="FWXZ01000001">
    <property type="protein sequence ID" value="SMC39417.1"/>
    <property type="molecule type" value="Genomic_DNA"/>
</dbReference>
<reference evidence="1" key="1">
    <citation type="submission" date="2017-04" db="EMBL/GenBank/DDBJ databases">
        <authorList>
            <person name="Varghese N."/>
            <person name="Submissions S."/>
        </authorList>
    </citation>
    <scope>NUCLEOTIDE SEQUENCE</scope>
    <source>
        <strain evidence="1">WTE2008</strain>
    </source>
</reference>
<evidence type="ECO:0000313" key="1">
    <source>
        <dbReference type="EMBL" id="SMC39417.1"/>
    </source>
</evidence>
<keyword evidence="2" id="KW-1185">Reference proteome</keyword>
<proteinExistence type="predicted"/>
<dbReference type="Proteomes" id="UP000192328">
    <property type="component" value="Unassembled WGS sequence"/>
</dbReference>
<accession>A0AC61PIE9</accession>
<protein>
    <submittedName>
        <fullName evidence="1">Phage portal protein</fullName>
    </submittedName>
</protein>
<organism evidence="1 2">
    <name type="scientific">Aristaeella lactis</name>
    <dbReference type="NCBI Taxonomy" id="3046383"/>
    <lineage>
        <taxon>Bacteria</taxon>
        <taxon>Bacillati</taxon>
        <taxon>Bacillota</taxon>
        <taxon>Clostridia</taxon>
        <taxon>Eubacteriales</taxon>
        <taxon>Aristaeellaceae</taxon>
        <taxon>Aristaeella</taxon>
    </lineage>
</organism>
<comment type="caution">
    <text evidence="1">The sequence shown here is derived from an EMBL/GenBank/DDBJ whole genome shotgun (WGS) entry which is preliminary data.</text>
</comment>
<evidence type="ECO:0000313" key="2">
    <source>
        <dbReference type="Proteomes" id="UP000192328"/>
    </source>
</evidence>
<sequence>MGMLEMIFGKREQPAKLKNAQIFRMLEGYTPAWTTWRGSIYESELIRAALDAWGRHTAKLKPNIKGSALPELQNRLKVRPNRFQEWSKFLYQYATVLGARNTSFLVKTRAEDGTPTGVINIVPESWELIEYEGEPWIRFIMPNNKRRAERLAEVGISTRFQYRNELFGENNEAMKPVLDLISMQRQGITEGIKNGNSYRFYAKSDNWASDEDIGEEMERYNKFTFGNKKAAGGVLLFPNTYDDIHEMKASGFTIDKEQQAHIEKNVYDYFGVNENIIQNKAIGDEWLAFYEGLIEWIAIQLSETMSGMFYTDRERMGYGNEIFFTSNRLQYMSNKDKLEAIKTNADRGLMTRNELREIENLAPLQEPYGSQIPARGEYYNVNEPDGGEE</sequence>